<keyword evidence="2" id="KW-1185">Reference proteome</keyword>
<sequence>MKINISEKRHKIYDIKVRHKLLGEAHAIDLVNRSIKIDPRGGAAYTLRDHLERFHNLIKVSGGKDNIGRLIKICLDTRPRPARGPNTDSVLVSTIENGIVYSDSVYLDLEGA</sequence>
<accession>A0A4C1ZEZ2</accession>
<name>A0A4C1ZEZ2_EUMVA</name>
<gene>
    <name evidence="1" type="ORF">EVAR_59996_1</name>
</gene>
<reference evidence="1 2" key="1">
    <citation type="journal article" date="2019" name="Commun. Biol.">
        <title>The bagworm genome reveals a unique fibroin gene that provides high tensile strength.</title>
        <authorList>
            <person name="Kono N."/>
            <person name="Nakamura H."/>
            <person name="Ohtoshi R."/>
            <person name="Tomita M."/>
            <person name="Numata K."/>
            <person name="Arakawa K."/>
        </authorList>
    </citation>
    <scope>NUCLEOTIDE SEQUENCE [LARGE SCALE GENOMIC DNA]</scope>
</reference>
<dbReference type="Proteomes" id="UP000299102">
    <property type="component" value="Unassembled WGS sequence"/>
</dbReference>
<proteinExistence type="predicted"/>
<evidence type="ECO:0000313" key="1">
    <source>
        <dbReference type="EMBL" id="GBP85654.1"/>
    </source>
</evidence>
<evidence type="ECO:0000313" key="2">
    <source>
        <dbReference type="Proteomes" id="UP000299102"/>
    </source>
</evidence>
<dbReference type="AlphaFoldDB" id="A0A4C1ZEZ2"/>
<dbReference type="EMBL" id="BGZK01001751">
    <property type="protein sequence ID" value="GBP85654.1"/>
    <property type="molecule type" value="Genomic_DNA"/>
</dbReference>
<organism evidence="1 2">
    <name type="scientific">Eumeta variegata</name>
    <name type="common">Bagworm moth</name>
    <name type="synonym">Eumeta japonica</name>
    <dbReference type="NCBI Taxonomy" id="151549"/>
    <lineage>
        <taxon>Eukaryota</taxon>
        <taxon>Metazoa</taxon>
        <taxon>Ecdysozoa</taxon>
        <taxon>Arthropoda</taxon>
        <taxon>Hexapoda</taxon>
        <taxon>Insecta</taxon>
        <taxon>Pterygota</taxon>
        <taxon>Neoptera</taxon>
        <taxon>Endopterygota</taxon>
        <taxon>Lepidoptera</taxon>
        <taxon>Glossata</taxon>
        <taxon>Ditrysia</taxon>
        <taxon>Tineoidea</taxon>
        <taxon>Psychidae</taxon>
        <taxon>Oiketicinae</taxon>
        <taxon>Eumeta</taxon>
    </lineage>
</organism>
<protein>
    <submittedName>
        <fullName evidence="1">Uncharacterized protein</fullName>
    </submittedName>
</protein>
<comment type="caution">
    <text evidence="1">The sequence shown here is derived from an EMBL/GenBank/DDBJ whole genome shotgun (WGS) entry which is preliminary data.</text>
</comment>